<feature type="domain" description="Homeobox" evidence="7">
    <location>
        <begin position="23"/>
        <end position="83"/>
    </location>
</feature>
<evidence type="ECO:0000259" key="7">
    <source>
        <dbReference type="PROSITE" id="PS50071"/>
    </source>
</evidence>
<evidence type="ECO:0000256" key="3">
    <source>
        <dbReference type="ARBA" id="ARBA00023155"/>
    </source>
</evidence>
<evidence type="ECO:0000313" key="8">
    <source>
        <dbReference type="Proteomes" id="UP000694865"/>
    </source>
</evidence>
<evidence type="ECO:0000256" key="6">
    <source>
        <dbReference type="RuleBase" id="RU000682"/>
    </source>
</evidence>
<dbReference type="SMART" id="SM00389">
    <property type="entry name" value="HOX"/>
    <property type="match status" value="1"/>
</dbReference>
<dbReference type="SUPFAM" id="SSF46689">
    <property type="entry name" value="Homeodomain-like"/>
    <property type="match status" value="1"/>
</dbReference>
<dbReference type="GeneID" id="102807594"/>
<accession>A0ABM0MW21</accession>
<evidence type="ECO:0000256" key="4">
    <source>
        <dbReference type="ARBA" id="ARBA00023242"/>
    </source>
</evidence>
<evidence type="ECO:0000256" key="5">
    <source>
        <dbReference type="PROSITE-ProRule" id="PRU00108"/>
    </source>
</evidence>
<dbReference type="PANTHER" id="PTHR24208:SF166">
    <property type="entry name" value="LIM HOMEOBOX TRANSCRIPTION FACTOR 1 ALPHA, ISOFORM B"/>
    <property type="match status" value="1"/>
</dbReference>
<name>A0ABM0MW21_SACKO</name>
<dbReference type="RefSeq" id="XP_006824212.1">
    <property type="nucleotide sequence ID" value="XM_006824149.1"/>
</dbReference>
<evidence type="ECO:0000313" key="9">
    <source>
        <dbReference type="RefSeq" id="XP_006824212.1"/>
    </source>
</evidence>
<dbReference type="PROSITE" id="PS50071">
    <property type="entry name" value="HOMEOBOX_2"/>
    <property type="match status" value="1"/>
</dbReference>
<keyword evidence="3 5" id="KW-0371">Homeobox</keyword>
<dbReference type="InterPro" id="IPR001356">
    <property type="entry name" value="HD"/>
</dbReference>
<dbReference type="PANTHER" id="PTHR24208">
    <property type="entry name" value="LIM/HOMEOBOX PROTEIN LHX"/>
    <property type="match status" value="1"/>
</dbReference>
<dbReference type="InterPro" id="IPR050453">
    <property type="entry name" value="LIM_Homeobox_TF"/>
</dbReference>
<dbReference type="Gene3D" id="1.10.10.60">
    <property type="entry name" value="Homeodomain-like"/>
    <property type="match status" value="1"/>
</dbReference>
<keyword evidence="2 5" id="KW-0238">DNA-binding</keyword>
<sequence>MEGDSSSDVPDDTNDEAFGSTFLKKRRKRTIIAAEQLLKLEGLYKQEQWPNREKKEKLARLIGMSTHFVNIWFQNKRSRMKKMAQEQEELSTLTVSNIVRNIPDSPLTPVTLPVHIAPKPRATKPLGSTSNDIAESSKSIPEIPRGMTTTSTCDTHKATSHKEQTWTYNGSTSVPTNNSTCMNGKRNLLQCIVAMTAVDEGGIVTVGDSSYDTAVNSALYGIQLETDSCVLVYSKEYGFDIHKNKDGF</sequence>
<gene>
    <name evidence="9" type="primary">LOC102807594</name>
</gene>
<dbReference type="InterPro" id="IPR017970">
    <property type="entry name" value="Homeobox_CS"/>
</dbReference>
<dbReference type="InterPro" id="IPR009057">
    <property type="entry name" value="Homeodomain-like_sf"/>
</dbReference>
<keyword evidence="8" id="KW-1185">Reference proteome</keyword>
<dbReference type="Pfam" id="PF00046">
    <property type="entry name" value="Homeodomain"/>
    <property type="match status" value="1"/>
</dbReference>
<evidence type="ECO:0000256" key="2">
    <source>
        <dbReference type="ARBA" id="ARBA00023125"/>
    </source>
</evidence>
<proteinExistence type="predicted"/>
<comment type="subcellular location">
    <subcellularLocation>
        <location evidence="1 5 6">Nucleus</location>
    </subcellularLocation>
</comment>
<dbReference type="PROSITE" id="PS00027">
    <property type="entry name" value="HOMEOBOX_1"/>
    <property type="match status" value="1"/>
</dbReference>
<dbReference type="Proteomes" id="UP000694865">
    <property type="component" value="Unplaced"/>
</dbReference>
<dbReference type="CDD" id="cd00086">
    <property type="entry name" value="homeodomain"/>
    <property type="match status" value="1"/>
</dbReference>
<feature type="DNA-binding region" description="Homeobox" evidence="5">
    <location>
        <begin position="25"/>
        <end position="84"/>
    </location>
</feature>
<evidence type="ECO:0000256" key="1">
    <source>
        <dbReference type="ARBA" id="ARBA00004123"/>
    </source>
</evidence>
<protein>
    <submittedName>
        <fullName evidence="9">Arginine-fifty homeobox-like</fullName>
    </submittedName>
</protein>
<organism evidence="8 9">
    <name type="scientific">Saccoglossus kowalevskii</name>
    <name type="common">Acorn worm</name>
    <dbReference type="NCBI Taxonomy" id="10224"/>
    <lineage>
        <taxon>Eukaryota</taxon>
        <taxon>Metazoa</taxon>
        <taxon>Hemichordata</taxon>
        <taxon>Enteropneusta</taxon>
        <taxon>Harrimaniidae</taxon>
        <taxon>Saccoglossus</taxon>
    </lineage>
</organism>
<keyword evidence="4 5" id="KW-0539">Nucleus</keyword>
<reference evidence="9" key="1">
    <citation type="submission" date="2025-08" db="UniProtKB">
        <authorList>
            <consortium name="RefSeq"/>
        </authorList>
    </citation>
    <scope>IDENTIFICATION</scope>
    <source>
        <tissue evidence="9">Testes</tissue>
    </source>
</reference>